<evidence type="ECO:0000313" key="2">
    <source>
        <dbReference type="EMBL" id="CAF0822112.1"/>
    </source>
</evidence>
<feature type="signal peptide" evidence="1">
    <location>
        <begin position="1"/>
        <end position="23"/>
    </location>
</feature>
<name>A0A813U222_9BILA</name>
<keyword evidence="1" id="KW-0732">Signal</keyword>
<accession>A0A813U222</accession>
<reference evidence="2" key="1">
    <citation type="submission" date="2021-02" db="EMBL/GenBank/DDBJ databases">
        <authorList>
            <person name="Nowell W R."/>
        </authorList>
    </citation>
    <scope>NUCLEOTIDE SEQUENCE</scope>
    <source>
        <strain evidence="2">Ploen Becks lab</strain>
    </source>
</reference>
<protein>
    <submittedName>
        <fullName evidence="2">Uncharacterized protein</fullName>
    </submittedName>
</protein>
<dbReference type="OrthoDB" id="10450734at2759"/>
<keyword evidence="3" id="KW-1185">Reference proteome</keyword>
<organism evidence="2 3">
    <name type="scientific">Brachionus calyciflorus</name>
    <dbReference type="NCBI Taxonomy" id="104777"/>
    <lineage>
        <taxon>Eukaryota</taxon>
        <taxon>Metazoa</taxon>
        <taxon>Spiralia</taxon>
        <taxon>Gnathifera</taxon>
        <taxon>Rotifera</taxon>
        <taxon>Eurotatoria</taxon>
        <taxon>Monogononta</taxon>
        <taxon>Pseudotrocha</taxon>
        <taxon>Ploima</taxon>
        <taxon>Brachionidae</taxon>
        <taxon>Brachionus</taxon>
    </lineage>
</organism>
<evidence type="ECO:0000256" key="1">
    <source>
        <dbReference type="SAM" id="SignalP"/>
    </source>
</evidence>
<dbReference type="Proteomes" id="UP000663879">
    <property type="component" value="Unassembled WGS sequence"/>
</dbReference>
<comment type="caution">
    <text evidence="2">The sequence shown here is derived from an EMBL/GenBank/DDBJ whole genome shotgun (WGS) entry which is preliminary data.</text>
</comment>
<proteinExistence type="predicted"/>
<evidence type="ECO:0000313" key="3">
    <source>
        <dbReference type="Proteomes" id="UP000663879"/>
    </source>
</evidence>
<dbReference type="EMBL" id="CAJNOC010000964">
    <property type="protein sequence ID" value="CAF0822112.1"/>
    <property type="molecule type" value="Genomic_DNA"/>
</dbReference>
<gene>
    <name evidence="2" type="ORF">OXX778_LOCUS7522</name>
</gene>
<sequence length="135" mass="15695">MNQKIEKILTLIVLFFCVSFMECKEGVMSEIESPKSQEAFIEKLNMIKSIKKDIENQYTLLNEIVNSINLDHILPDFKNEILNNKANFGSMDSSSEFNGHSNEKPNSMGLMKRFDWYKRNMMSSRYSKIPVIRTG</sequence>
<feature type="chain" id="PRO_5033057139" evidence="1">
    <location>
        <begin position="24"/>
        <end position="135"/>
    </location>
</feature>
<dbReference type="AlphaFoldDB" id="A0A813U222"/>